<dbReference type="AlphaFoldDB" id="A0A1R3VAI1"/>
<gene>
    <name evidence="4" type="ORF">BQ8794_240005</name>
</gene>
<accession>A0A1R3VAI1</accession>
<dbReference type="InterPro" id="IPR021068">
    <property type="entry name" value="HTH_DNA-bd"/>
</dbReference>
<feature type="domain" description="DUF1612" evidence="2">
    <location>
        <begin position="189"/>
        <end position="314"/>
    </location>
</feature>
<dbReference type="Pfam" id="PF07756">
    <property type="entry name" value="DUF1612"/>
    <property type="match status" value="1"/>
</dbReference>
<dbReference type="Pfam" id="PF11972">
    <property type="entry name" value="HTH_13"/>
    <property type="match status" value="1"/>
</dbReference>
<proteinExistence type="predicted"/>
<dbReference type="EMBL" id="FTPD01000017">
    <property type="protein sequence ID" value="SIT55798.1"/>
    <property type="molecule type" value="Genomic_DNA"/>
</dbReference>
<dbReference type="InterPro" id="IPR011670">
    <property type="entry name" value="DUF1612"/>
</dbReference>
<dbReference type="Proteomes" id="UP000188388">
    <property type="component" value="Unassembled WGS sequence"/>
</dbReference>
<dbReference type="InterPro" id="IPR048017">
    <property type="entry name" value="Y4cF-like"/>
</dbReference>
<dbReference type="NCBIfam" id="NF040876">
    <property type="entry name" value="RHE_PE00001_fam"/>
    <property type="match status" value="1"/>
</dbReference>
<sequence>MEISDGMSRTIPWAEIAGPLVTAEDAIARLDERLSRSPVRDGFVERFHFHDAAAVLWLEGEFVHVEDLVLHDAHMDIRTPTHELTRARTILRAHRQIFGNAADWAIGRDGMRQLIGRGGGGALRKGREGEGTPEPQMHPDETIETDGPDPLAEEFAAIDAVLARSSAVLEGVAVERPSRPQTTPERDPLVYDADWDEPARLDDWRTLLDRTADLSPVLAAAVLWDAWEDIGPLQHQPWLGTLLVAATLRQRRKTIAHLPALNTGLRVIGRERRRHRNRTERWLAFFDAVVEAAALGLKEHDRLGMAREQMLRRTRNRRGNSKLPQLIDYVLSRPLVSSAMIEKDLKVTTRGALNLVGELNLREVTGRGRYRAWGIV</sequence>
<evidence type="ECO:0000256" key="1">
    <source>
        <dbReference type="SAM" id="MobiDB-lite"/>
    </source>
</evidence>
<keyword evidence="5" id="KW-1185">Reference proteome</keyword>
<evidence type="ECO:0000313" key="4">
    <source>
        <dbReference type="EMBL" id="SIT55798.1"/>
    </source>
</evidence>
<evidence type="ECO:0000259" key="3">
    <source>
        <dbReference type="Pfam" id="PF11972"/>
    </source>
</evidence>
<feature type="region of interest" description="Disordered" evidence="1">
    <location>
        <begin position="118"/>
        <end position="141"/>
    </location>
</feature>
<evidence type="ECO:0000259" key="2">
    <source>
        <dbReference type="Pfam" id="PF07756"/>
    </source>
</evidence>
<protein>
    <submittedName>
        <fullName evidence="4">Uncharacterized protein</fullName>
    </submittedName>
</protein>
<reference evidence="5" key="1">
    <citation type="submission" date="2017-01" db="EMBL/GenBank/DDBJ databases">
        <authorList>
            <person name="Brunel B."/>
        </authorList>
    </citation>
    <scope>NUCLEOTIDE SEQUENCE [LARGE SCALE GENOMIC DNA]</scope>
</reference>
<organism evidence="4 5">
    <name type="scientific">Mesorhizobium prunaredense</name>
    <dbReference type="NCBI Taxonomy" id="1631249"/>
    <lineage>
        <taxon>Bacteria</taxon>
        <taxon>Pseudomonadati</taxon>
        <taxon>Pseudomonadota</taxon>
        <taxon>Alphaproteobacteria</taxon>
        <taxon>Hyphomicrobiales</taxon>
        <taxon>Phyllobacteriaceae</taxon>
        <taxon>Mesorhizobium</taxon>
    </lineage>
</organism>
<name>A0A1R3VAI1_9HYPH</name>
<evidence type="ECO:0000313" key="5">
    <source>
        <dbReference type="Proteomes" id="UP000188388"/>
    </source>
</evidence>
<feature type="domain" description="HTH DNA binding" evidence="3">
    <location>
        <begin position="323"/>
        <end position="376"/>
    </location>
</feature>